<dbReference type="Gene3D" id="3.40.50.300">
    <property type="entry name" value="P-loop containing nucleotide triphosphate hydrolases"/>
    <property type="match status" value="1"/>
</dbReference>
<dbReference type="EMBL" id="JAMQCR010000001">
    <property type="protein sequence ID" value="MCM2533725.1"/>
    <property type="molecule type" value="Genomic_DNA"/>
</dbReference>
<gene>
    <name evidence="3" type="ORF">NDK43_16695</name>
</gene>
<dbReference type="PANTHER" id="PTHR30486:SF15">
    <property type="entry name" value="TYPE II_IV SECRETION SYSTEM ATPASE"/>
    <property type="match status" value="1"/>
</dbReference>
<dbReference type="CDD" id="cd01130">
    <property type="entry name" value="VirB11-like_ATPase"/>
    <property type="match status" value="1"/>
</dbReference>
<dbReference type="Gene3D" id="3.30.450.380">
    <property type="match status" value="1"/>
</dbReference>
<dbReference type="SUPFAM" id="SSF52540">
    <property type="entry name" value="P-loop containing nucleoside triphosphate hydrolases"/>
    <property type="match status" value="1"/>
</dbReference>
<comment type="caution">
    <text evidence="3">The sequence shown here is derived from an EMBL/GenBank/DDBJ whole genome shotgun (WGS) entry which is preliminary data.</text>
</comment>
<proteinExistence type="inferred from homology"/>
<dbReference type="InterPro" id="IPR001482">
    <property type="entry name" value="T2SS/T4SS_dom"/>
</dbReference>
<evidence type="ECO:0000256" key="1">
    <source>
        <dbReference type="ARBA" id="ARBA00006611"/>
    </source>
</evidence>
<keyword evidence="4" id="KW-1185">Reference proteome</keyword>
<accession>A0ABT0WDW4</accession>
<dbReference type="InterPro" id="IPR027417">
    <property type="entry name" value="P-loop_NTPase"/>
</dbReference>
<dbReference type="PANTHER" id="PTHR30486">
    <property type="entry name" value="TWITCHING MOTILITY PROTEIN PILT"/>
    <property type="match status" value="1"/>
</dbReference>
<dbReference type="Proteomes" id="UP001523262">
    <property type="component" value="Unassembled WGS sequence"/>
</dbReference>
<protein>
    <submittedName>
        <fullName evidence="3">CpaF family protein</fullName>
    </submittedName>
</protein>
<evidence type="ECO:0000259" key="2">
    <source>
        <dbReference type="Pfam" id="PF00437"/>
    </source>
</evidence>
<name>A0ABT0WDW4_9BACI</name>
<dbReference type="InterPro" id="IPR050921">
    <property type="entry name" value="T4SS_GSP_E_ATPase"/>
</dbReference>
<dbReference type="Pfam" id="PF00437">
    <property type="entry name" value="T2SSE"/>
    <property type="match status" value="1"/>
</dbReference>
<reference evidence="3 4" key="1">
    <citation type="submission" date="2022-06" db="EMBL/GenBank/DDBJ databases">
        <authorList>
            <person name="Jeon C.O."/>
        </authorList>
    </citation>
    <scope>NUCLEOTIDE SEQUENCE [LARGE SCALE GENOMIC DNA]</scope>
    <source>
        <strain evidence="3 4">KCTC 13943</strain>
    </source>
</reference>
<feature type="domain" description="Bacterial type II secretion system protein E" evidence="2">
    <location>
        <begin position="27"/>
        <end position="301"/>
    </location>
</feature>
<evidence type="ECO:0000313" key="3">
    <source>
        <dbReference type="EMBL" id="MCM2533725.1"/>
    </source>
</evidence>
<comment type="similarity">
    <text evidence="1">Belongs to the GSP E family.</text>
</comment>
<evidence type="ECO:0000313" key="4">
    <source>
        <dbReference type="Proteomes" id="UP001523262"/>
    </source>
</evidence>
<sequence>MEEQSNQIQEKNKQNSEDWMNSLSVFGPIFPLYLDEDVSEIMVNGPTQVYCERKGKIVLSPIKFRDNNQVISVIEKIISPLGRKIDKSNPMVDVRLPDGSRVNALIPPLALNSPTITIRKFSKDLFHIEDLINLRTISEEVAIFLNACVKARLNIFVSGGAGSGKTTILNVLSNFIPNDQKIIKIEDTTEIQLEKKTVDSLESRSQNCVGKGASSIRNLVRNSLRRRPDRVIIGEVYGGEALDMLHAMNTGHDGFLATSQSNCPRDMIAGLETMVMLAGEDLPVQAIREQIAGAIDIIIQQSRLKDGSRKIVSITEVKGIEGEAISLQDIFIFKHEGLNSEGKIFGRLMPTGVRPRFYERLEATGIHFPPFSFIDQEELRYFSQIQPILFRVI</sequence>
<organism evidence="3 4">
    <name type="scientific">Neobacillus pocheonensis</name>
    <dbReference type="NCBI Taxonomy" id="363869"/>
    <lineage>
        <taxon>Bacteria</taxon>
        <taxon>Bacillati</taxon>
        <taxon>Bacillota</taxon>
        <taxon>Bacilli</taxon>
        <taxon>Bacillales</taxon>
        <taxon>Bacillaceae</taxon>
        <taxon>Neobacillus</taxon>
    </lineage>
</organism>